<dbReference type="Gene3D" id="1.20.5.190">
    <property type="match status" value="3"/>
</dbReference>
<feature type="compositionally biased region" description="Acidic residues" evidence="1">
    <location>
        <begin position="439"/>
        <end position="473"/>
    </location>
</feature>
<dbReference type="CDD" id="cd23767">
    <property type="entry name" value="IQCD"/>
    <property type="match status" value="3"/>
</dbReference>
<dbReference type="Proteomes" id="UP000245119">
    <property type="component" value="Linkage Group LG7"/>
</dbReference>
<dbReference type="GO" id="GO:0005516">
    <property type="term" value="F:calmodulin binding"/>
    <property type="evidence" value="ECO:0007669"/>
    <property type="project" value="TreeGrafter"/>
</dbReference>
<keyword evidence="3" id="KW-1185">Reference proteome</keyword>
<gene>
    <name evidence="2" type="ORF">C0Q70_12033</name>
</gene>
<feature type="compositionally biased region" description="Basic residues" evidence="1">
    <location>
        <begin position="479"/>
        <end position="491"/>
    </location>
</feature>
<evidence type="ECO:0000256" key="1">
    <source>
        <dbReference type="SAM" id="MobiDB-lite"/>
    </source>
</evidence>
<name>A0A2T7P0E7_POMCA</name>
<feature type="region of interest" description="Disordered" evidence="1">
    <location>
        <begin position="358"/>
        <end position="491"/>
    </location>
</feature>
<evidence type="ECO:0000313" key="2">
    <source>
        <dbReference type="EMBL" id="PVD26885.1"/>
    </source>
</evidence>
<reference evidence="2 3" key="1">
    <citation type="submission" date="2018-04" db="EMBL/GenBank/DDBJ databases">
        <title>The genome of golden apple snail Pomacea canaliculata provides insight into stress tolerance and invasive adaptation.</title>
        <authorList>
            <person name="Liu C."/>
            <person name="Liu B."/>
            <person name="Ren Y."/>
            <person name="Zhang Y."/>
            <person name="Wang H."/>
            <person name="Li S."/>
            <person name="Jiang F."/>
            <person name="Yin L."/>
            <person name="Zhang G."/>
            <person name="Qian W."/>
            <person name="Fan W."/>
        </authorList>
    </citation>
    <scope>NUCLEOTIDE SEQUENCE [LARGE SCALE GENOMIC DNA]</scope>
    <source>
        <strain evidence="2">SZHN2017</strain>
        <tissue evidence="2">Muscle</tissue>
    </source>
</reference>
<dbReference type="OrthoDB" id="252964at2759"/>
<dbReference type="InterPro" id="IPR000048">
    <property type="entry name" value="IQ_motif_EF-hand-BS"/>
</dbReference>
<comment type="caution">
    <text evidence="2">The sequence shown here is derived from an EMBL/GenBank/DDBJ whole genome shotgun (WGS) entry which is preliminary data.</text>
</comment>
<evidence type="ECO:0000313" key="3">
    <source>
        <dbReference type="Proteomes" id="UP000245119"/>
    </source>
</evidence>
<feature type="region of interest" description="Disordered" evidence="1">
    <location>
        <begin position="88"/>
        <end position="108"/>
    </location>
</feature>
<dbReference type="SMART" id="SM00015">
    <property type="entry name" value="IQ"/>
    <property type="match status" value="6"/>
</dbReference>
<sequence length="500" mass="54500">METSGKTGHDPAVHGARLEDRYYNKDFKVSVRALDGQGFVFACSLNPERSPQDYATRSYSINEEEAALRIQAGFRGYLGRMEVRNRKRMDSDEDITPEPPISQDADLGDPEVANAALKIQSGFRGHMAREEIKRKKALETEVSQPQGVQEKEQEEVDIDLTDPEVEKAAIKIQAGFKGYKMRHAQNATSVKPVEEEEGFNKPDEVTAEISDQVKGEDSSLTDADREVAAIKIQASYRGYRTRKTLKGEPSLTVSKDATTIDKPEQHEEIDIDLTDPEVEKAAVKIQASFKGFKARKELSSSEPTQPDNSDEPGEGEGEVQAEDQGEGEEVDIDLTDPAVEQAAIKIQAGYKGFRARQEIKKKNEGVEDQEATGGDEVMGTDDTGEANDGENALEGVLEEDASKEKEVDDDDHGNEADEETGGVKEQSEEVGGEANEGQILEEEAAAEGEEAAAEGEEAVAEGEEAAAEGEEAVAEGRRSSRRGRGGSRRGRGCLRMCKGL</sequence>
<feature type="region of interest" description="Disordered" evidence="1">
    <location>
        <begin position="292"/>
        <end position="338"/>
    </location>
</feature>
<feature type="compositionally biased region" description="Acidic residues" evidence="1">
    <location>
        <begin position="378"/>
        <end position="388"/>
    </location>
</feature>
<dbReference type="PANTHER" id="PTHR10699:SF11">
    <property type="entry name" value="IGLOO, ISOFORM A"/>
    <property type="match status" value="1"/>
</dbReference>
<dbReference type="AlphaFoldDB" id="A0A2T7P0E7"/>
<feature type="compositionally biased region" description="Basic and acidic residues" evidence="1">
    <location>
        <begin position="258"/>
        <end position="268"/>
    </location>
</feature>
<feature type="region of interest" description="Disordered" evidence="1">
    <location>
        <begin position="244"/>
        <end position="274"/>
    </location>
</feature>
<dbReference type="STRING" id="400727.A0A2T7P0E7"/>
<feature type="compositionally biased region" description="Acidic residues" evidence="1">
    <location>
        <begin position="407"/>
        <end position="420"/>
    </location>
</feature>
<feature type="compositionally biased region" description="Acidic residues" evidence="1">
    <location>
        <begin position="308"/>
        <end position="334"/>
    </location>
</feature>
<accession>A0A2T7P0E7</accession>
<dbReference type="PROSITE" id="PS50096">
    <property type="entry name" value="IQ"/>
    <property type="match status" value="6"/>
</dbReference>
<organism evidence="2 3">
    <name type="scientific">Pomacea canaliculata</name>
    <name type="common">Golden apple snail</name>
    <dbReference type="NCBI Taxonomy" id="400727"/>
    <lineage>
        <taxon>Eukaryota</taxon>
        <taxon>Metazoa</taxon>
        <taxon>Spiralia</taxon>
        <taxon>Lophotrochozoa</taxon>
        <taxon>Mollusca</taxon>
        <taxon>Gastropoda</taxon>
        <taxon>Caenogastropoda</taxon>
        <taxon>Architaenioglossa</taxon>
        <taxon>Ampullarioidea</taxon>
        <taxon>Ampullariidae</taxon>
        <taxon>Pomacea</taxon>
    </lineage>
</organism>
<dbReference type="PANTHER" id="PTHR10699">
    <property type="entry name" value="NEUROMODULIN"/>
    <property type="match status" value="1"/>
</dbReference>
<dbReference type="EMBL" id="PZQS01000007">
    <property type="protein sequence ID" value="PVD26885.1"/>
    <property type="molecule type" value="Genomic_DNA"/>
</dbReference>
<dbReference type="Pfam" id="PF00612">
    <property type="entry name" value="IQ"/>
    <property type="match status" value="6"/>
</dbReference>
<proteinExistence type="predicted"/>
<protein>
    <submittedName>
        <fullName evidence="2">Uncharacterized protein</fullName>
    </submittedName>
</protein>